<reference evidence="4" key="1">
    <citation type="submission" date="2016-10" db="EMBL/GenBank/DDBJ databases">
        <authorList>
            <person name="Varghese N."/>
            <person name="Submissions S."/>
        </authorList>
    </citation>
    <scope>NUCLEOTIDE SEQUENCE [LARGE SCALE GENOMIC DNA]</scope>
    <source>
        <strain evidence="4">S9</strain>
    </source>
</reference>
<dbReference type="STRING" id="1601833.SAMN05518684_102165"/>
<dbReference type="GO" id="GO:0000150">
    <property type="term" value="F:DNA strand exchange activity"/>
    <property type="evidence" value="ECO:0007669"/>
    <property type="project" value="InterPro"/>
</dbReference>
<organism evidence="3 4">
    <name type="scientific">Salipaludibacillus aurantiacus</name>
    <dbReference type="NCBI Taxonomy" id="1601833"/>
    <lineage>
        <taxon>Bacteria</taxon>
        <taxon>Bacillati</taxon>
        <taxon>Bacillota</taxon>
        <taxon>Bacilli</taxon>
        <taxon>Bacillales</taxon>
        <taxon>Bacillaceae</taxon>
    </lineage>
</organism>
<feature type="domain" description="Resolvase/invertase-type recombinase catalytic" evidence="2">
    <location>
        <begin position="2"/>
        <end position="147"/>
    </location>
</feature>
<dbReference type="AlphaFoldDB" id="A0A1H9QEK0"/>
<dbReference type="OrthoDB" id="2731197at2"/>
<keyword evidence="4" id="KW-1185">Reference proteome</keyword>
<dbReference type="PROSITE" id="PS51736">
    <property type="entry name" value="RECOMBINASES_3"/>
    <property type="match status" value="1"/>
</dbReference>
<proteinExistence type="inferred from homology"/>
<dbReference type="PANTHER" id="PTHR30461">
    <property type="entry name" value="DNA-INVERTASE FROM LAMBDOID PROPHAGE"/>
    <property type="match status" value="1"/>
</dbReference>
<name>A0A1H9QEK0_9BACI</name>
<dbReference type="InterPro" id="IPR006119">
    <property type="entry name" value="Resolv_N"/>
</dbReference>
<evidence type="ECO:0000256" key="1">
    <source>
        <dbReference type="ARBA" id="ARBA00009913"/>
    </source>
</evidence>
<comment type="similarity">
    <text evidence="1">Belongs to the site-specific recombinase resolvase family.</text>
</comment>
<gene>
    <name evidence="3" type="ORF">SAMN05518684_102165</name>
</gene>
<dbReference type="PANTHER" id="PTHR30461:SF26">
    <property type="entry name" value="RESOLVASE HOMOLOG YNEB"/>
    <property type="match status" value="1"/>
</dbReference>
<evidence type="ECO:0000313" key="3">
    <source>
        <dbReference type="EMBL" id="SER58605.1"/>
    </source>
</evidence>
<dbReference type="InterPro" id="IPR036162">
    <property type="entry name" value="Resolvase-like_N_sf"/>
</dbReference>
<dbReference type="RefSeq" id="WP_093047499.1">
    <property type="nucleotide sequence ID" value="NZ_FOGT01000002.1"/>
</dbReference>
<accession>A0A1H9QEK0</accession>
<protein>
    <submittedName>
        <fullName evidence="3">Site-specific DNA recombinase</fullName>
    </submittedName>
</protein>
<dbReference type="Gene3D" id="3.40.50.1390">
    <property type="entry name" value="Resolvase, N-terminal catalytic domain"/>
    <property type="match status" value="1"/>
</dbReference>
<dbReference type="InterPro" id="IPR050639">
    <property type="entry name" value="SSR_resolvase"/>
</dbReference>
<dbReference type="SUPFAM" id="SSF53041">
    <property type="entry name" value="Resolvase-like"/>
    <property type="match status" value="1"/>
</dbReference>
<dbReference type="EMBL" id="FOGT01000002">
    <property type="protein sequence ID" value="SER58605.1"/>
    <property type="molecule type" value="Genomic_DNA"/>
</dbReference>
<sequence>MRGLIYTRVSTEKETQQTSIERQKAELTAAAKEWNITVEAVIEEQASGYEADRDGILTVLDICKSGQIDALLIQDETRLGRGNAKMALIHQLQKMNVTIYSLKDDGELSLSETDSMVLDIVAIVEEYQRKLHNAKIKRGMKRAVEEGYSPYKNLKDAENAGGRKRKEVPIEEIIKLKESGLTFHEVAAMLRGFGYSISKATAHRRYQEHQRKSAGSE</sequence>
<dbReference type="SMART" id="SM00857">
    <property type="entry name" value="Resolvase"/>
    <property type="match status" value="1"/>
</dbReference>
<dbReference type="Proteomes" id="UP000198571">
    <property type="component" value="Unassembled WGS sequence"/>
</dbReference>
<evidence type="ECO:0000313" key="4">
    <source>
        <dbReference type="Proteomes" id="UP000198571"/>
    </source>
</evidence>
<dbReference type="Pfam" id="PF00239">
    <property type="entry name" value="Resolvase"/>
    <property type="match status" value="1"/>
</dbReference>
<evidence type="ECO:0000259" key="2">
    <source>
        <dbReference type="PROSITE" id="PS51736"/>
    </source>
</evidence>
<dbReference type="CDD" id="cd00338">
    <property type="entry name" value="Ser_Recombinase"/>
    <property type="match status" value="1"/>
</dbReference>
<dbReference type="GO" id="GO:0003677">
    <property type="term" value="F:DNA binding"/>
    <property type="evidence" value="ECO:0007669"/>
    <property type="project" value="InterPro"/>
</dbReference>